<name>A0ABW0R9I6_9BACL</name>
<comment type="caution">
    <text evidence="1">The sequence shown here is derived from an EMBL/GenBank/DDBJ whole genome shotgun (WGS) entry which is preliminary data.</text>
</comment>
<dbReference type="InterPro" id="IPR018775">
    <property type="entry name" value="RlaP"/>
</dbReference>
<dbReference type="EMBL" id="JBHSNQ010000036">
    <property type="protein sequence ID" value="MFC5540752.1"/>
    <property type="molecule type" value="Genomic_DNA"/>
</dbReference>
<dbReference type="Proteomes" id="UP001595978">
    <property type="component" value="Unassembled WGS sequence"/>
</dbReference>
<gene>
    <name evidence="1" type="ORF">ACFPOH_03025</name>
</gene>
<accession>A0ABW0R9I6</accession>
<proteinExistence type="predicted"/>
<evidence type="ECO:0000313" key="2">
    <source>
        <dbReference type="Proteomes" id="UP001595978"/>
    </source>
</evidence>
<dbReference type="PANTHER" id="PTHR34817">
    <property type="entry name" value="NUCLEOTIDYLTRANSFERASE"/>
    <property type="match status" value="1"/>
</dbReference>
<dbReference type="PANTHER" id="PTHR34817:SF2">
    <property type="entry name" value="NUCLEOTIDYLTRANSFERASE"/>
    <property type="match status" value="1"/>
</dbReference>
<sequence>MFENIVARLREIERKYQVIVLYAVESGSRAWGLASKASDYDVRFIYVHSVNWYLTIDPQGMGKKRDVIELPIEDHLDISGWEITKALRLFRKSNPAILEWMRSGEVYLQQTGFISGLRLLEKEVFNPQSMLFHYIKIAKNNWSSLHGKDVKIKNYLNAFRSLLAGKWIVQFHEIPPLNFQPLIEHAHLPKQLKKELEHLVEVKICGEQDAVHPIPCLNDYIEKELNFLIEAAGTWHGEKKDPTAQLDELFRMTLKEAWGEF</sequence>
<protein>
    <submittedName>
        <fullName evidence="1">DNA polymerase beta superfamily protein</fullName>
    </submittedName>
</protein>
<keyword evidence="2" id="KW-1185">Reference proteome</keyword>
<dbReference type="Pfam" id="PF10127">
    <property type="entry name" value="RlaP"/>
    <property type="match status" value="1"/>
</dbReference>
<dbReference type="RefSeq" id="WP_390308821.1">
    <property type="nucleotide sequence ID" value="NZ_JBHSNQ010000036.1"/>
</dbReference>
<reference evidence="2" key="1">
    <citation type="journal article" date="2019" name="Int. J. Syst. Evol. Microbiol.">
        <title>The Global Catalogue of Microorganisms (GCM) 10K type strain sequencing project: providing services to taxonomists for standard genome sequencing and annotation.</title>
        <authorList>
            <consortium name="The Broad Institute Genomics Platform"/>
            <consortium name="The Broad Institute Genome Sequencing Center for Infectious Disease"/>
            <person name="Wu L."/>
            <person name="Ma J."/>
        </authorList>
    </citation>
    <scope>NUCLEOTIDE SEQUENCE [LARGE SCALE GENOMIC DNA]</scope>
    <source>
        <strain evidence="2">CCUG 56331</strain>
    </source>
</reference>
<evidence type="ECO:0000313" key="1">
    <source>
        <dbReference type="EMBL" id="MFC5540752.1"/>
    </source>
</evidence>
<organism evidence="1 2">
    <name type="scientific">Ureibacillus suwonensis</name>
    <dbReference type="NCBI Taxonomy" id="313007"/>
    <lineage>
        <taxon>Bacteria</taxon>
        <taxon>Bacillati</taxon>
        <taxon>Bacillota</taxon>
        <taxon>Bacilli</taxon>
        <taxon>Bacillales</taxon>
        <taxon>Caryophanaceae</taxon>
        <taxon>Ureibacillus</taxon>
    </lineage>
</organism>